<dbReference type="EMBL" id="HG994580">
    <property type="protein sequence ID" value="CAF2775553.1"/>
    <property type="molecule type" value="Genomic_DNA"/>
</dbReference>
<evidence type="ECO:0000313" key="3">
    <source>
        <dbReference type="EMBL" id="CAF2775553.1"/>
    </source>
</evidence>
<dbReference type="SMART" id="SM00648">
    <property type="entry name" value="SWAP"/>
    <property type="match status" value="1"/>
</dbReference>
<dbReference type="Gene3D" id="1.25.40.90">
    <property type="match status" value="1"/>
</dbReference>
<dbReference type="PROSITE" id="PS50174">
    <property type="entry name" value="G_PATCH"/>
    <property type="match status" value="1"/>
</dbReference>
<feature type="compositionally biased region" description="Basic residues" evidence="2">
    <location>
        <begin position="45"/>
        <end position="54"/>
    </location>
</feature>
<organism evidence="3 4">
    <name type="scientific">Lepeophtheirus salmonis</name>
    <name type="common">Salmon louse</name>
    <name type="synonym">Caligus salmonis</name>
    <dbReference type="NCBI Taxonomy" id="72036"/>
    <lineage>
        <taxon>Eukaryota</taxon>
        <taxon>Metazoa</taxon>
        <taxon>Ecdysozoa</taxon>
        <taxon>Arthropoda</taxon>
        <taxon>Crustacea</taxon>
        <taxon>Multicrustacea</taxon>
        <taxon>Hexanauplia</taxon>
        <taxon>Copepoda</taxon>
        <taxon>Siphonostomatoida</taxon>
        <taxon>Caligidae</taxon>
        <taxon>Lepeophtheirus</taxon>
    </lineage>
</organism>
<dbReference type="CDD" id="cd22687">
    <property type="entry name" value="FHA_MCRS1"/>
    <property type="match status" value="1"/>
</dbReference>
<dbReference type="AlphaFoldDB" id="A0A7R8CH08"/>
<dbReference type="PROSITE" id="PS50006">
    <property type="entry name" value="FHA_DOMAIN"/>
    <property type="match status" value="1"/>
</dbReference>
<feature type="compositionally biased region" description="Pro residues" evidence="2">
    <location>
        <begin position="856"/>
        <end position="898"/>
    </location>
</feature>
<feature type="compositionally biased region" description="Basic residues" evidence="2">
    <location>
        <begin position="121"/>
        <end position="132"/>
    </location>
</feature>
<feature type="compositionally biased region" description="Basic and acidic residues" evidence="2">
    <location>
        <begin position="1009"/>
        <end position="1028"/>
    </location>
</feature>
<feature type="compositionally biased region" description="Low complexity" evidence="2">
    <location>
        <begin position="842"/>
        <end position="855"/>
    </location>
</feature>
<dbReference type="GO" id="GO:0048471">
    <property type="term" value="C:perinuclear region of cytoplasm"/>
    <property type="evidence" value="ECO:0007669"/>
    <property type="project" value="TreeGrafter"/>
</dbReference>
<dbReference type="GO" id="GO:0006874">
    <property type="term" value="P:intracellular calcium ion homeostasis"/>
    <property type="evidence" value="ECO:0007669"/>
    <property type="project" value="TreeGrafter"/>
</dbReference>
<feature type="region of interest" description="Disordered" evidence="2">
    <location>
        <begin position="21"/>
        <end position="144"/>
    </location>
</feature>
<dbReference type="Gene3D" id="1.10.10.790">
    <property type="entry name" value="Surp module"/>
    <property type="match status" value="1"/>
</dbReference>
<feature type="compositionally biased region" description="Polar residues" evidence="2">
    <location>
        <begin position="792"/>
        <end position="803"/>
    </location>
</feature>
<dbReference type="Proteomes" id="UP000675881">
    <property type="component" value="Chromosome 1"/>
</dbReference>
<feature type="compositionally biased region" description="Low complexity" evidence="2">
    <location>
        <begin position="899"/>
        <end position="910"/>
    </location>
</feature>
<dbReference type="Gene3D" id="2.60.200.20">
    <property type="match status" value="1"/>
</dbReference>
<keyword evidence="1" id="KW-0175">Coiled coil</keyword>
<reference evidence="3" key="1">
    <citation type="submission" date="2021-02" db="EMBL/GenBank/DDBJ databases">
        <authorList>
            <person name="Bekaert M."/>
        </authorList>
    </citation>
    <scope>NUCLEOTIDE SEQUENCE</scope>
    <source>
        <strain evidence="3">IoA-00</strain>
    </source>
</reference>
<gene>
    <name evidence="3" type="ORF">LSAA_1494</name>
</gene>
<dbReference type="InterPro" id="IPR025999">
    <property type="entry name" value="MCRS_N"/>
</dbReference>
<feature type="region of interest" description="Disordered" evidence="2">
    <location>
        <begin position="235"/>
        <end position="255"/>
    </location>
</feature>
<protein>
    <submittedName>
        <fullName evidence="3">MCRS1</fullName>
    </submittedName>
</protein>
<dbReference type="InterPro" id="IPR000467">
    <property type="entry name" value="G_patch_dom"/>
</dbReference>
<dbReference type="SMART" id="SM00443">
    <property type="entry name" value="G_patch"/>
    <property type="match status" value="1"/>
</dbReference>
<feature type="compositionally biased region" description="Pro residues" evidence="2">
    <location>
        <begin position="806"/>
        <end position="818"/>
    </location>
</feature>
<feature type="compositionally biased region" description="Low complexity" evidence="2">
    <location>
        <begin position="1094"/>
        <end position="1117"/>
    </location>
</feature>
<feature type="coiled-coil region" evidence="1">
    <location>
        <begin position="524"/>
        <end position="551"/>
    </location>
</feature>
<dbReference type="OrthoDB" id="10262769at2759"/>
<dbReference type="InterPro" id="IPR008942">
    <property type="entry name" value="ENTH_VHS"/>
</dbReference>
<dbReference type="PANTHER" id="PTHR12323">
    <property type="entry name" value="SR-RELATED CTD ASSOCIATED FACTOR 6"/>
    <property type="match status" value="1"/>
</dbReference>
<feature type="compositionally biased region" description="Polar residues" evidence="2">
    <location>
        <begin position="92"/>
        <end position="107"/>
    </location>
</feature>
<dbReference type="PANTHER" id="PTHR12323:SF0">
    <property type="entry name" value="CALCIUM HOMEOSTASIS ENDOPLASMIC RETICULUM PROTEIN"/>
    <property type="match status" value="1"/>
</dbReference>
<dbReference type="SMART" id="SM00240">
    <property type="entry name" value="FHA"/>
    <property type="match status" value="1"/>
</dbReference>
<keyword evidence="4" id="KW-1185">Reference proteome</keyword>
<dbReference type="InterPro" id="IPR006569">
    <property type="entry name" value="CID_dom"/>
</dbReference>
<dbReference type="SUPFAM" id="SSF49879">
    <property type="entry name" value="SMAD/FHA domain"/>
    <property type="match status" value="1"/>
</dbReference>
<evidence type="ECO:0000256" key="2">
    <source>
        <dbReference type="SAM" id="MobiDB-lite"/>
    </source>
</evidence>
<dbReference type="Pfam" id="PF04818">
    <property type="entry name" value="CID"/>
    <property type="match status" value="1"/>
</dbReference>
<dbReference type="InterPro" id="IPR000253">
    <property type="entry name" value="FHA_dom"/>
</dbReference>
<dbReference type="Pfam" id="PF01585">
    <property type="entry name" value="G-patch"/>
    <property type="match status" value="1"/>
</dbReference>
<feature type="compositionally biased region" description="Basic residues" evidence="2">
    <location>
        <begin position="1065"/>
        <end position="1079"/>
    </location>
</feature>
<dbReference type="PROSITE" id="PS51391">
    <property type="entry name" value="CID"/>
    <property type="match status" value="1"/>
</dbReference>
<feature type="region of interest" description="Disordered" evidence="2">
    <location>
        <begin position="1009"/>
        <end position="1199"/>
    </location>
</feature>
<dbReference type="InterPro" id="IPR000061">
    <property type="entry name" value="Surp"/>
</dbReference>
<name>A0A7R8CH08_LEPSM</name>
<dbReference type="PROSITE" id="PS50128">
    <property type="entry name" value="SURP"/>
    <property type="match status" value="1"/>
</dbReference>
<proteinExistence type="predicted"/>
<feature type="compositionally biased region" description="Low complexity" evidence="2">
    <location>
        <begin position="74"/>
        <end position="83"/>
    </location>
</feature>
<sequence length="1222" mass="138090">MSSSSESKGLSSAQVETGRALNLPSYGSNLPVELQGSSWEEGQPRKSRRTIKRKRFDDEIVDSGPGIILNKPTPISQQQPSQQGLGAPTPGPLQTISTVVGNSSTVAASPLPPLDPNRVSPPKKKKKKKKKSSSGGRSREGGRNLGRWKPWDDYALILNTVRVRDLSLVWKGVSFSCHFTLGEVTERWSSLMYNPLISKLAMRAVRNLHPEVVTSIERKLLFSPQEEKILLDIPIQSPLRPSDKPDPQKRRAVHPLPKDNNILNFHDAEDSINDGELFEPKDQILDAELAASDRKCKMEIRHLEAEVNRWQVMVDKVNGKGPPDFDNQTLAVLRGRIVRYLMRSKEITLGRVSSDSSVDVDLKLEGPAWKVSRCQGRIKLRNSGEFFIYNEGKRSLFVDGRPVPRGNSCRLTNDTVLEIASLKFVFLINQDLIEAIRLEAGKPMEPLPPPDAELRIIIDKLAIFVARNGPEFEEMTKSKQKNNPKFGFLFGGDFYDYYAWKVMNQQKALGHHEPEWPPQASSGRSEFRERIQALENQQKTLRDQIRESESNLLAQEEVMEQQTLSVSTEAISSAKFERLELLGADTGLSLEEIGKSWIFANATSHDKNQLIAHYLSYRVTQEDVSFLTRLHLIYLMNDVLHHCVRKNADELKHSLESVAVEMFCAAALHANDDQQLKLNKLINLWESKSIFSMSTLSKMRQPEESWQSYKQELSEDYRNEVRNVTESFKSTLENYKAQHHNFVAHANANIQSLSLQIDSIHEQMSVEENVTGRSHEFVAPPPQDTSSSSSSLYTNPKEFSSSHEYPIPPTHDYPPPQAPWSATPPGSEDQSQRPSRWDESSQWQQQQHQQKQPPTHNQPPYGPPPQIPVLPDLSRPPPGFNPSLPPPGIPPHHMPPLTPQQQQPSQQQQPQPHPPSLMSITPMIDDKALQPTLPYYDLPAGLMVPLVRLEDQDYKRPIDPSKIRLPPPAPPTDRLLASLEAFYSQPSHESPRDLDGFEILGLFEYSKEKNSATEKKKNDILCGRREESPAISPERWSMSSTPEPRASPIPQHNRHRRESNEGNRKSKRRSYRSRTRSRSGSRESTPDRRRSGMRRSPSPSSYSMPSYLTKRSPSPQQRRSRRRSGSPDNDSYHGGSRNSSPAVIDSSNKGHQMMQRMGWKSGTGLGSSESGIVEPISGGEVRDRKDLYKGVGISNSDPFEAFRKNKAGSYYTRMKERSDSRK</sequence>
<dbReference type="SUPFAM" id="SSF109905">
    <property type="entry name" value="Surp module (SWAP domain)"/>
    <property type="match status" value="1"/>
</dbReference>
<feature type="compositionally biased region" description="Basic and acidic residues" evidence="2">
    <location>
        <begin position="1080"/>
        <end position="1090"/>
    </location>
</feature>
<dbReference type="Pfam" id="PF25127">
    <property type="entry name" value="DUF7819"/>
    <property type="match status" value="1"/>
</dbReference>
<dbReference type="InterPro" id="IPR008984">
    <property type="entry name" value="SMAD_FHA_dom_sf"/>
</dbReference>
<dbReference type="InterPro" id="IPR035967">
    <property type="entry name" value="SWAP/Surp_sf"/>
</dbReference>
<feature type="region of interest" description="Disordered" evidence="2">
    <location>
        <begin position="775"/>
        <end position="921"/>
    </location>
</feature>
<dbReference type="InterPro" id="IPR056721">
    <property type="entry name" value="DUF7819"/>
</dbReference>
<dbReference type="Pfam" id="PF13325">
    <property type="entry name" value="MCRS_N"/>
    <property type="match status" value="2"/>
</dbReference>
<dbReference type="GO" id="GO:0006396">
    <property type="term" value="P:RNA processing"/>
    <property type="evidence" value="ECO:0007669"/>
    <property type="project" value="InterPro"/>
</dbReference>
<feature type="compositionally biased region" description="Polar residues" evidence="2">
    <location>
        <begin position="1136"/>
        <end position="1150"/>
    </location>
</feature>
<accession>A0A7R8CH08</accession>
<dbReference type="GO" id="GO:0003723">
    <property type="term" value="F:RNA binding"/>
    <property type="evidence" value="ECO:0007669"/>
    <property type="project" value="InterPro"/>
</dbReference>
<evidence type="ECO:0000256" key="1">
    <source>
        <dbReference type="SAM" id="Coils"/>
    </source>
</evidence>
<evidence type="ECO:0000313" key="4">
    <source>
        <dbReference type="Proteomes" id="UP000675881"/>
    </source>
</evidence>
<dbReference type="Pfam" id="PF00498">
    <property type="entry name" value="FHA"/>
    <property type="match status" value="1"/>
</dbReference>
<dbReference type="Pfam" id="PF01805">
    <property type="entry name" value="Surp"/>
    <property type="match status" value="1"/>
</dbReference>